<dbReference type="EMBL" id="DAANFW010000018">
    <property type="protein sequence ID" value="HAC9692565.1"/>
    <property type="molecule type" value="Genomic_DNA"/>
</dbReference>
<geneLocation type="plasmid" evidence="3">
    <name>pB71</name>
</geneLocation>
<reference evidence="2" key="1">
    <citation type="submission" date="2015-03" db="EMBL/GenBank/DDBJ databases">
        <title>Complete genome sequences of four Salmonella Typhimurium IncHI1 plasmids and their characteristics.</title>
        <authorList>
            <person name="Kubasova T."/>
            <person name="Matiasovicova J."/>
            <person name="Cejkova D."/>
            <person name="Sekelova Z."/>
            <person name="Polansky O."/>
            <person name="Medvecky M."/>
            <person name="Rychlik I."/>
            <person name="Juricova H."/>
        </authorList>
    </citation>
    <scope>NUCLEOTIDE SEQUENCE</scope>
    <source>
        <strain evidence="2">109/9</strain>
        <strain evidence="3">B71</strain>
        <strain evidence="1">F8475</strain>
        <plasmid evidence="2">p109/9</plasmid>
        <plasmid evidence="3">pB71</plasmid>
        <plasmid evidence="1">pF8475</plasmid>
    </source>
</reference>
<dbReference type="EMBL" id="DAANHM010000037">
    <property type="protein sequence ID" value="HAC9896301.1"/>
    <property type="molecule type" value="Genomic_DNA"/>
</dbReference>
<dbReference type="EMBL" id="DAATUV010000037">
    <property type="protein sequence ID" value="HAF0198245.1"/>
    <property type="molecule type" value="Genomic_DNA"/>
</dbReference>
<dbReference type="EMBL" id="DAANFV010000021">
    <property type="protein sequence ID" value="HAC9688129.1"/>
    <property type="molecule type" value="Genomic_DNA"/>
</dbReference>
<dbReference type="AlphaFoldDB" id="A0A0G3B773"/>
<geneLocation type="plasmid" evidence="2">
    <name>p109/9</name>
</geneLocation>
<dbReference type="EMBL" id="KP899804">
    <property type="protein sequence ID" value="AKJ19901.1"/>
    <property type="molecule type" value="Genomic_DNA"/>
</dbReference>
<evidence type="ECO:0000313" key="11">
    <source>
        <dbReference type="EMBL" id="MIT51219.1"/>
    </source>
</evidence>
<keyword evidence="2" id="KW-0614">Plasmid</keyword>
<dbReference type="PATRIC" id="fig|28901.787.peg.1367"/>
<reference evidence="4" key="2">
    <citation type="journal article" date="2018" name="Genome Biol.">
        <title>SKESA: strategic k-mer extension for scrupulous assemblies.</title>
        <authorList>
            <person name="Souvorov A."/>
            <person name="Agarwala R."/>
            <person name="Lipman D.J."/>
        </authorList>
    </citation>
    <scope>NUCLEOTIDE SEQUENCE</scope>
    <source>
        <strain evidence="10">2011-60-876-1</strain>
        <strain evidence="9">373DRC</strain>
        <strain evidence="6">D14916</strain>
        <strain evidence="7">I32</strain>
        <strain evidence="4">S05012-15</strain>
        <strain evidence="5">S05117-15</strain>
        <strain evidence="8">Typhimurium</strain>
    </source>
</reference>
<dbReference type="RefSeq" id="WP_000644670.1">
    <property type="nucleotide sequence ID" value="NZ_CBDFRU010000021.1"/>
</dbReference>
<proteinExistence type="predicted"/>
<dbReference type="EMBL" id="DAATVE010000034">
    <property type="protein sequence ID" value="HAF0254229.1"/>
    <property type="molecule type" value="Genomic_DNA"/>
</dbReference>
<gene>
    <name evidence="11" type="ORF">AU613_20440</name>
    <name evidence="5" type="ORF">G0K70_18200</name>
    <name evidence="4" type="ORF">G0K78_21435</name>
    <name evidence="6" type="ORF">G0L07_11680</name>
    <name evidence="7" type="ORF">G0L24_19920</name>
    <name evidence="8" type="ORF">G1O83_23615</name>
    <name evidence="10" type="ORF">G9C49_004247</name>
    <name evidence="9" type="ORF">GTH89_21390</name>
</gene>
<dbReference type="Proteomes" id="UP000885258">
    <property type="component" value="Unassembled WGS sequence"/>
</dbReference>
<dbReference type="EMBL" id="RSUA01000049">
    <property type="protein sequence ID" value="MIT51219.1"/>
    <property type="molecule type" value="Genomic_DNA"/>
</dbReference>
<organism evidence="2">
    <name type="scientific">Salmonella typhimurium</name>
    <dbReference type="NCBI Taxonomy" id="90371"/>
    <lineage>
        <taxon>Bacteria</taxon>
        <taxon>Pseudomonadati</taxon>
        <taxon>Pseudomonadota</taxon>
        <taxon>Gammaproteobacteria</taxon>
        <taxon>Enterobacterales</taxon>
        <taxon>Enterobacteriaceae</taxon>
        <taxon>Salmonella</taxon>
    </lineage>
</organism>
<evidence type="ECO:0000313" key="8">
    <source>
        <dbReference type="EMBL" id="HAD3314397.1"/>
    </source>
</evidence>
<evidence type="ECO:0000313" key="7">
    <source>
        <dbReference type="EMBL" id="HAC9896301.1"/>
    </source>
</evidence>
<name>A0A0G3B773_SALTM</name>
<evidence type="ECO:0000313" key="6">
    <source>
        <dbReference type="EMBL" id="HAC9822424.1"/>
    </source>
</evidence>
<evidence type="ECO:0000313" key="3">
    <source>
        <dbReference type="EMBL" id="AKJ20279.1"/>
    </source>
</evidence>
<reference evidence="11" key="4">
    <citation type="submission" date="2018-08" db="EMBL/GenBank/DDBJ databases">
        <authorList>
            <person name="Ashton P.M."/>
            <person name="Dallman T."/>
            <person name="Nair S."/>
            <person name="De Pinna E."/>
            <person name="Peters T."/>
            <person name="Grant K."/>
        </authorList>
    </citation>
    <scope>NUCLEOTIDE SEQUENCE [LARGE SCALE GENOMIC DNA]</scope>
    <source>
        <strain evidence="11">29290</strain>
    </source>
</reference>
<accession>A0A0G3B773</accession>
<evidence type="ECO:0000313" key="5">
    <source>
        <dbReference type="EMBL" id="HAC9692565.1"/>
    </source>
</evidence>
<dbReference type="EMBL" id="DAAOJG010000030">
    <property type="protein sequence ID" value="HAD3314397.1"/>
    <property type="molecule type" value="Genomic_DNA"/>
</dbReference>
<reference evidence="10" key="3">
    <citation type="submission" date="2018-07" db="EMBL/GenBank/DDBJ databases">
        <authorList>
            <consortium name="NCBI Pathogen Detection Project"/>
        </authorList>
    </citation>
    <scope>NUCLEOTIDE SEQUENCE</scope>
    <source>
        <strain evidence="10">2011-60-876-1</strain>
        <strain evidence="9">373DRC</strain>
        <strain evidence="6">D14916</strain>
        <strain evidence="7">I32</strain>
        <strain evidence="4">S05012-15</strain>
        <strain evidence="5">S05117-15</strain>
        <strain evidence="8">Typhimurium</strain>
    </source>
</reference>
<evidence type="ECO:0000313" key="10">
    <source>
        <dbReference type="EMBL" id="HAF0254229.1"/>
    </source>
</evidence>
<dbReference type="EMBL" id="DAANGX010000034">
    <property type="protein sequence ID" value="HAC9822424.1"/>
    <property type="molecule type" value="Genomic_DNA"/>
</dbReference>
<sequence>MKAIYKIIEAMLVKMGFEGAVIQSVNLETGVIQSLVVKADIPVRTLMPHLRRYLRDCEPLWGHDVDYHPIAQYCSGAALLKAGPVTLETFRFEVSVSTAHLRLVDVEPDCLNEGVNREKLEYVYYRSSNADKDLILGMVEKGHNFINHLHELLRSRLSTALPLIFAVTEKIAESSVPQVVTSFFSVDHQINAQIVVEPVPVSVADQIISADWNVCSVSGADKFLNHVNRYLSGRVMKRRIYAVIEACDGGSLSLNANLGCFTSPLLVTEYKMVQSHSSSLYRKAINNSLKQVNSYAPEHSDDLLSM</sequence>
<dbReference type="EMBL" id="KP899805">
    <property type="protein sequence ID" value="AKJ20100.1"/>
    <property type="molecule type" value="Genomic_DNA"/>
</dbReference>
<accession>A0A6C8YTK1</accession>
<evidence type="ECO:0000313" key="9">
    <source>
        <dbReference type="EMBL" id="HAF0198245.1"/>
    </source>
</evidence>
<evidence type="ECO:0000313" key="1">
    <source>
        <dbReference type="EMBL" id="AKJ19901.1"/>
    </source>
</evidence>
<protein>
    <submittedName>
        <fullName evidence="2">Uncharacterized protein</fullName>
    </submittedName>
</protein>
<evidence type="ECO:0000313" key="4">
    <source>
        <dbReference type="EMBL" id="HAC9688129.1"/>
    </source>
</evidence>
<evidence type="ECO:0000313" key="2">
    <source>
        <dbReference type="EMBL" id="AKJ20100.1"/>
    </source>
</evidence>
<geneLocation type="plasmid" evidence="1">
    <name>pF8475</name>
</geneLocation>
<dbReference type="EMBL" id="KP899806">
    <property type="protein sequence ID" value="AKJ20279.1"/>
    <property type="molecule type" value="Genomic_DNA"/>
</dbReference>